<keyword evidence="6" id="KW-0812">Transmembrane</keyword>
<organism evidence="16">
    <name type="scientific">Opuntia streptacantha</name>
    <name type="common">Prickly pear cactus</name>
    <name type="synonym">Opuntia cardona</name>
    <dbReference type="NCBI Taxonomy" id="393608"/>
    <lineage>
        <taxon>Eukaryota</taxon>
        <taxon>Viridiplantae</taxon>
        <taxon>Streptophyta</taxon>
        <taxon>Embryophyta</taxon>
        <taxon>Tracheophyta</taxon>
        <taxon>Spermatophyta</taxon>
        <taxon>Magnoliopsida</taxon>
        <taxon>eudicotyledons</taxon>
        <taxon>Gunneridae</taxon>
        <taxon>Pentapetalae</taxon>
        <taxon>Caryophyllales</taxon>
        <taxon>Cactineae</taxon>
        <taxon>Cactaceae</taxon>
        <taxon>Opuntioideae</taxon>
        <taxon>Opuntia</taxon>
    </lineage>
</organism>
<evidence type="ECO:0000256" key="6">
    <source>
        <dbReference type="ARBA" id="ARBA00022692"/>
    </source>
</evidence>
<dbReference type="GO" id="GO:0004675">
    <property type="term" value="F:transmembrane receptor protein serine/threonine kinase activity"/>
    <property type="evidence" value="ECO:0007669"/>
    <property type="project" value="UniProtKB-EC"/>
</dbReference>
<dbReference type="SUPFAM" id="SSF56112">
    <property type="entry name" value="Protein kinase-like (PK-like)"/>
    <property type="match status" value="1"/>
</dbReference>
<evidence type="ECO:0000256" key="3">
    <source>
        <dbReference type="ARBA" id="ARBA00010217"/>
    </source>
</evidence>
<keyword evidence="5 16" id="KW-0808">Transferase</keyword>
<dbReference type="InterPro" id="IPR052059">
    <property type="entry name" value="CR_Ser/Thr_kinase"/>
</dbReference>
<keyword evidence="14" id="KW-0325">Glycoprotein</keyword>
<dbReference type="EMBL" id="GISG01014208">
    <property type="protein sequence ID" value="MBA4617021.1"/>
    <property type="molecule type" value="Transcribed_RNA"/>
</dbReference>
<evidence type="ECO:0000256" key="14">
    <source>
        <dbReference type="ARBA" id="ARBA00023180"/>
    </source>
</evidence>
<comment type="similarity">
    <text evidence="3">In the C-terminal section; belongs to the protein kinase superfamily. Ser/Thr protein kinase family.</text>
</comment>
<evidence type="ECO:0000256" key="11">
    <source>
        <dbReference type="ARBA" id="ARBA00022989"/>
    </source>
</evidence>
<accession>A0A7C9CFF8</accession>
<evidence type="ECO:0000313" key="16">
    <source>
        <dbReference type="EMBL" id="MBA4617021.1"/>
    </source>
</evidence>
<dbReference type="GO" id="GO:0002229">
    <property type="term" value="P:defense response to oomycetes"/>
    <property type="evidence" value="ECO:0007669"/>
    <property type="project" value="UniProtKB-ARBA"/>
</dbReference>
<reference evidence="16" key="1">
    <citation type="journal article" date="2013" name="J. Plant Res.">
        <title>Effect of fungi and light on seed germination of three Opuntia species from semiarid lands of central Mexico.</title>
        <authorList>
            <person name="Delgado-Sanchez P."/>
            <person name="Jimenez-Bremont J.F."/>
            <person name="Guerrero-Gonzalez Mde L."/>
            <person name="Flores J."/>
        </authorList>
    </citation>
    <scope>NUCLEOTIDE SEQUENCE</scope>
    <source>
        <tissue evidence="16">Cladode</tissue>
    </source>
</reference>
<feature type="domain" description="Protein kinase" evidence="15">
    <location>
        <begin position="1"/>
        <end position="159"/>
    </location>
</feature>
<dbReference type="PROSITE" id="PS50011">
    <property type="entry name" value="PROTEIN_KINASE_DOM"/>
    <property type="match status" value="1"/>
</dbReference>
<keyword evidence="8" id="KW-0547">Nucleotide-binding</keyword>
<protein>
    <submittedName>
        <fullName evidence="16">Receptor protein serine/threonine kinase</fullName>
        <ecNumber evidence="16">2.7.11.30</ecNumber>
    </submittedName>
</protein>
<dbReference type="PANTHER" id="PTHR47973">
    <property type="entry name" value="CYSTEINE-RICH RECEPTOR-LIKE PROTEIN KINASE 3"/>
    <property type="match status" value="1"/>
</dbReference>
<keyword evidence="4" id="KW-1003">Cell membrane</keyword>
<keyword evidence="7" id="KW-0732">Signal</keyword>
<evidence type="ECO:0000259" key="15">
    <source>
        <dbReference type="PROSITE" id="PS50011"/>
    </source>
</evidence>
<keyword evidence="9 16" id="KW-0418">Kinase</keyword>
<dbReference type="Pfam" id="PF00069">
    <property type="entry name" value="Pkinase"/>
    <property type="match status" value="1"/>
</dbReference>
<dbReference type="InterPro" id="IPR000719">
    <property type="entry name" value="Prot_kinase_dom"/>
</dbReference>
<sequence length="184" mass="20607">MLDSDFNARLGDFGLARMFKLGEKTHHSTKELAGTPGYMAPEIFHMGRTTAETDVYAFGVLALVVASGRTPWNQNNHDKKYGTNVIDWVWGLYKSNMITNAIDPKLNRNFDEEQAQSMLVLGLACCHPNPYVRPSMRNALQVLMGEAAPPSVPFEKPAFMWPVSKPSFTELELSFDGEDDNTDF</sequence>
<reference evidence="16" key="2">
    <citation type="submission" date="2020-07" db="EMBL/GenBank/DDBJ databases">
        <authorList>
            <person name="Vera ALvarez R."/>
            <person name="Arias-Moreno D.M."/>
            <person name="Jimenez-Jacinto V."/>
            <person name="Jimenez-Bremont J.F."/>
            <person name="Swaminathan K."/>
            <person name="Moose S.P."/>
            <person name="Guerrero-Gonzalez M.L."/>
            <person name="Marino-Ramirez L."/>
            <person name="Landsman D."/>
            <person name="Rodriguez-Kessler M."/>
            <person name="Delgado-Sanchez P."/>
        </authorList>
    </citation>
    <scope>NUCLEOTIDE SEQUENCE</scope>
    <source>
        <tissue evidence="16">Cladode</tissue>
    </source>
</reference>
<evidence type="ECO:0000256" key="7">
    <source>
        <dbReference type="ARBA" id="ARBA00022729"/>
    </source>
</evidence>
<dbReference type="Gene3D" id="1.10.510.10">
    <property type="entry name" value="Transferase(Phosphotransferase) domain 1"/>
    <property type="match status" value="1"/>
</dbReference>
<keyword evidence="11" id="KW-1133">Transmembrane helix</keyword>
<evidence type="ECO:0000256" key="2">
    <source>
        <dbReference type="ARBA" id="ARBA00008536"/>
    </source>
</evidence>
<dbReference type="AlphaFoldDB" id="A0A7C9CFF8"/>
<evidence type="ECO:0000256" key="5">
    <source>
        <dbReference type="ARBA" id="ARBA00022679"/>
    </source>
</evidence>
<dbReference type="FunFam" id="1.10.510.10:FF:000240">
    <property type="entry name" value="Lectin-domain containing receptor kinase A4.3"/>
    <property type="match status" value="1"/>
</dbReference>
<keyword evidence="10" id="KW-0067">ATP-binding</keyword>
<comment type="subcellular location">
    <subcellularLocation>
        <location evidence="1">Cell membrane</location>
        <topology evidence="1">Single-pass type I membrane protein</topology>
    </subcellularLocation>
</comment>
<proteinExistence type="inferred from homology"/>
<dbReference type="GO" id="GO:0005524">
    <property type="term" value="F:ATP binding"/>
    <property type="evidence" value="ECO:0007669"/>
    <property type="project" value="UniProtKB-KW"/>
</dbReference>
<evidence type="ECO:0000256" key="9">
    <source>
        <dbReference type="ARBA" id="ARBA00022777"/>
    </source>
</evidence>
<evidence type="ECO:0000256" key="1">
    <source>
        <dbReference type="ARBA" id="ARBA00004251"/>
    </source>
</evidence>
<dbReference type="EC" id="2.7.11.30" evidence="16"/>
<dbReference type="InterPro" id="IPR011009">
    <property type="entry name" value="Kinase-like_dom_sf"/>
</dbReference>
<comment type="similarity">
    <text evidence="2">In the N-terminal section; belongs to the leguminous lectin family.</text>
</comment>
<evidence type="ECO:0000256" key="13">
    <source>
        <dbReference type="ARBA" id="ARBA00023170"/>
    </source>
</evidence>
<name>A0A7C9CFF8_OPUST</name>
<keyword evidence="12" id="KW-0472">Membrane</keyword>
<evidence type="ECO:0000256" key="10">
    <source>
        <dbReference type="ARBA" id="ARBA00022840"/>
    </source>
</evidence>
<dbReference type="GO" id="GO:0005886">
    <property type="term" value="C:plasma membrane"/>
    <property type="evidence" value="ECO:0007669"/>
    <property type="project" value="UniProtKB-SubCell"/>
</dbReference>
<evidence type="ECO:0000256" key="4">
    <source>
        <dbReference type="ARBA" id="ARBA00022475"/>
    </source>
</evidence>
<evidence type="ECO:0000256" key="12">
    <source>
        <dbReference type="ARBA" id="ARBA00023136"/>
    </source>
</evidence>
<evidence type="ECO:0000256" key="8">
    <source>
        <dbReference type="ARBA" id="ARBA00022741"/>
    </source>
</evidence>
<keyword evidence="13 16" id="KW-0675">Receptor</keyword>